<gene>
    <name evidence="2" type="ORF">EZS27_007783</name>
</gene>
<name>A0A5J4SGV1_9ZZZZ</name>
<feature type="transmembrane region" description="Helical" evidence="1">
    <location>
        <begin position="180"/>
        <end position="200"/>
    </location>
</feature>
<keyword evidence="1" id="KW-0812">Transmembrane</keyword>
<feature type="transmembrane region" description="Helical" evidence="1">
    <location>
        <begin position="83"/>
        <end position="101"/>
    </location>
</feature>
<evidence type="ECO:0008006" key="3">
    <source>
        <dbReference type="Google" id="ProtNLM"/>
    </source>
</evidence>
<keyword evidence="1" id="KW-0472">Membrane</keyword>
<comment type="caution">
    <text evidence="2">The sequence shown here is derived from an EMBL/GenBank/DDBJ whole genome shotgun (WGS) entry which is preliminary data.</text>
</comment>
<feature type="transmembrane region" description="Helical" evidence="1">
    <location>
        <begin position="56"/>
        <end position="77"/>
    </location>
</feature>
<feature type="transmembrane region" description="Helical" evidence="1">
    <location>
        <begin position="284"/>
        <end position="303"/>
    </location>
</feature>
<reference evidence="2" key="1">
    <citation type="submission" date="2019-03" db="EMBL/GenBank/DDBJ databases">
        <title>Single cell metagenomics reveals metabolic interactions within the superorganism composed of flagellate Streblomastix strix and complex community of Bacteroidetes bacteria on its surface.</title>
        <authorList>
            <person name="Treitli S.C."/>
            <person name="Kolisko M."/>
            <person name="Husnik F."/>
            <person name="Keeling P."/>
            <person name="Hampl V."/>
        </authorList>
    </citation>
    <scope>NUCLEOTIDE SEQUENCE</scope>
    <source>
        <strain evidence="2">STM</strain>
    </source>
</reference>
<dbReference type="EMBL" id="SNRY01000210">
    <property type="protein sequence ID" value="KAA6344585.1"/>
    <property type="molecule type" value="Genomic_DNA"/>
</dbReference>
<feature type="transmembrane region" description="Helical" evidence="1">
    <location>
        <begin position="310"/>
        <end position="329"/>
    </location>
</feature>
<protein>
    <recommendedName>
        <fullName evidence="3">Transmembrane protein</fullName>
    </recommendedName>
</protein>
<keyword evidence="1" id="KW-1133">Transmembrane helix</keyword>
<evidence type="ECO:0000256" key="1">
    <source>
        <dbReference type="SAM" id="Phobius"/>
    </source>
</evidence>
<accession>A0A5J4SGV1</accession>
<dbReference type="AlphaFoldDB" id="A0A5J4SGV1"/>
<feature type="transmembrane region" description="Helical" evidence="1">
    <location>
        <begin position="227"/>
        <end position="248"/>
    </location>
</feature>
<organism evidence="2">
    <name type="scientific">termite gut metagenome</name>
    <dbReference type="NCBI Taxonomy" id="433724"/>
    <lineage>
        <taxon>unclassified sequences</taxon>
        <taxon>metagenomes</taxon>
        <taxon>organismal metagenomes</taxon>
    </lineage>
</organism>
<sequence length="336" mass="39531">MTFRQIQKTITTSNYTLFVVIIVSLFFWLTPIFLLPRLPEMKVSYFAWETIRNFCFPLWIDKAFCLILFFIIGYFFSVFNNRFGLLPMKVTLSASLFFLFLSIWPGSYVLYAGDVGTLFFLFSIYYLFESYQQYHQSSGYLFHAGLFTGLGSFLYPQLTYFIPVLVIGAYSFRSLTIRSFFALLIGWGTPYWFLFGYAFFSRKMYLFCQPFIELINFQSISMNHFQMWEWITLGFIFVLCIVSSIHSYAISYMDKIRTRVYLRFFMILNLCIFLFILLQPVQCANLLPLLLIGTSILVAHLLVLLDSKIFTVFFVSLGVALIFLFYFNMETLLSNT</sequence>
<feature type="transmembrane region" description="Helical" evidence="1">
    <location>
        <begin position="15"/>
        <end position="35"/>
    </location>
</feature>
<feature type="transmembrane region" description="Helical" evidence="1">
    <location>
        <begin position="140"/>
        <end position="168"/>
    </location>
</feature>
<proteinExistence type="predicted"/>
<feature type="transmembrane region" description="Helical" evidence="1">
    <location>
        <begin position="260"/>
        <end position="278"/>
    </location>
</feature>
<evidence type="ECO:0000313" key="2">
    <source>
        <dbReference type="EMBL" id="KAA6344585.1"/>
    </source>
</evidence>